<reference evidence="1" key="2">
    <citation type="submission" date="2023-05" db="EMBL/GenBank/DDBJ databases">
        <authorList>
            <person name="Fouks B."/>
        </authorList>
    </citation>
    <scope>NUCLEOTIDE SEQUENCE</scope>
    <source>
        <strain evidence="1">Stay&amp;Tobe</strain>
        <tissue evidence="1">Testes</tissue>
    </source>
</reference>
<feature type="non-terminal residue" evidence="1">
    <location>
        <position position="1"/>
    </location>
</feature>
<dbReference type="Proteomes" id="UP001233999">
    <property type="component" value="Unassembled WGS sequence"/>
</dbReference>
<reference evidence="1" key="1">
    <citation type="journal article" date="2023" name="IScience">
        <title>Live-bearing cockroach genome reveals convergent evolutionary mechanisms linked to viviparity in insects and beyond.</title>
        <authorList>
            <person name="Fouks B."/>
            <person name="Harrison M.C."/>
            <person name="Mikhailova A.A."/>
            <person name="Marchal E."/>
            <person name="English S."/>
            <person name="Carruthers M."/>
            <person name="Jennings E.C."/>
            <person name="Chiamaka E.L."/>
            <person name="Frigard R.A."/>
            <person name="Pippel M."/>
            <person name="Attardo G.M."/>
            <person name="Benoit J.B."/>
            <person name="Bornberg-Bauer E."/>
            <person name="Tobe S.S."/>
        </authorList>
    </citation>
    <scope>NUCLEOTIDE SEQUENCE</scope>
    <source>
        <strain evidence="1">Stay&amp;Tobe</strain>
    </source>
</reference>
<evidence type="ECO:0000313" key="2">
    <source>
        <dbReference type="Proteomes" id="UP001233999"/>
    </source>
</evidence>
<accession>A0AAD8AFS7</accession>
<dbReference type="AlphaFoldDB" id="A0AAD8AFS7"/>
<evidence type="ECO:0000313" key="1">
    <source>
        <dbReference type="EMBL" id="KAJ9597008.1"/>
    </source>
</evidence>
<dbReference type="EMBL" id="JASPKZ010001948">
    <property type="protein sequence ID" value="KAJ9597008.1"/>
    <property type="molecule type" value="Genomic_DNA"/>
</dbReference>
<name>A0AAD8AFS7_DIPPU</name>
<keyword evidence="2" id="KW-1185">Reference proteome</keyword>
<gene>
    <name evidence="1" type="ORF">L9F63_011951</name>
</gene>
<sequence length="64" mass="7636">KKLQLFVVIEVNRLKKSFNYRNVVTTKRHIKMSLRFANDYIIFMYTLISNSLTSYSCTSESHKE</sequence>
<protein>
    <submittedName>
        <fullName evidence="1">Uncharacterized protein</fullName>
    </submittedName>
</protein>
<organism evidence="1 2">
    <name type="scientific">Diploptera punctata</name>
    <name type="common">Pacific beetle cockroach</name>
    <dbReference type="NCBI Taxonomy" id="6984"/>
    <lineage>
        <taxon>Eukaryota</taxon>
        <taxon>Metazoa</taxon>
        <taxon>Ecdysozoa</taxon>
        <taxon>Arthropoda</taxon>
        <taxon>Hexapoda</taxon>
        <taxon>Insecta</taxon>
        <taxon>Pterygota</taxon>
        <taxon>Neoptera</taxon>
        <taxon>Polyneoptera</taxon>
        <taxon>Dictyoptera</taxon>
        <taxon>Blattodea</taxon>
        <taxon>Blaberoidea</taxon>
        <taxon>Blaberidae</taxon>
        <taxon>Diplopterinae</taxon>
        <taxon>Diploptera</taxon>
    </lineage>
</organism>
<comment type="caution">
    <text evidence="1">The sequence shown here is derived from an EMBL/GenBank/DDBJ whole genome shotgun (WGS) entry which is preliminary data.</text>
</comment>
<proteinExistence type="predicted"/>